<feature type="transmembrane region" description="Helical" evidence="1">
    <location>
        <begin position="169"/>
        <end position="190"/>
    </location>
</feature>
<organism evidence="3">
    <name type="scientific">Timspurckia oligopyrenoides</name>
    <dbReference type="NCBI Taxonomy" id="708627"/>
    <lineage>
        <taxon>Eukaryota</taxon>
        <taxon>Rhodophyta</taxon>
        <taxon>Bangiophyceae</taxon>
        <taxon>Porphyridiales</taxon>
        <taxon>Porphyridiaceae</taxon>
        <taxon>Timspurckia</taxon>
    </lineage>
</organism>
<proteinExistence type="predicted"/>
<dbReference type="PANTHER" id="PTHR12879">
    <property type="entry name" value="SPHINGOLIPID DELTA 4 DESATURASE/C-4 HYDROXYLASE PROTEIN DES2"/>
    <property type="match status" value="1"/>
</dbReference>
<feature type="transmembrane region" description="Helical" evidence="1">
    <location>
        <begin position="118"/>
        <end position="135"/>
    </location>
</feature>
<dbReference type="GO" id="GO:0042284">
    <property type="term" value="F:sphingolipid delta-4 desaturase activity"/>
    <property type="evidence" value="ECO:0007669"/>
    <property type="project" value="TreeGrafter"/>
</dbReference>
<dbReference type="GO" id="GO:0046513">
    <property type="term" value="P:ceramide biosynthetic process"/>
    <property type="evidence" value="ECO:0007669"/>
    <property type="project" value="TreeGrafter"/>
</dbReference>
<keyword evidence="1" id="KW-1133">Transmembrane helix</keyword>
<evidence type="ECO:0000313" key="3">
    <source>
        <dbReference type="EMBL" id="CAD8818552.1"/>
    </source>
</evidence>
<dbReference type="PANTHER" id="PTHR12879:SF8">
    <property type="entry name" value="SPHINGOLIPID DELTA(4)-DESATURASE DES1"/>
    <property type="match status" value="1"/>
</dbReference>
<feature type="transmembrane region" description="Helical" evidence="1">
    <location>
        <begin position="196"/>
        <end position="214"/>
    </location>
</feature>
<dbReference type="EMBL" id="HBFP01004151">
    <property type="protein sequence ID" value="CAD8818552.1"/>
    <property type="molecule type" value="Transcribed_RNA"/>
</dbReference>
<accession>A0A7S1EQU4</accession>
<dbReference type="InterPro" id="IPR005804">
    <property type="entry name" value="FA_desaturase_dom"/>
</dbReference>
<dbReference type="SMART" id="SM01269">
    <property type="entry name" value="Lipid_DES"/>
    <property type="match status" value="1"/>
</dbReference>
<evidence type="ECO:0000259" key="2">
    <source>
        <dbReference type="SMART" id="SM01269"/>
    </source>
</evidence>
<dbReference type="InterPro" id="IPR013866">
    <property type="entry name" value="Sphingolipid_d4-desaturase_N"/>
</dbReference>
<dbReference type="Pfam" id="PF00487">
    <property type="entry name" value="FA_desaturase"/>
    <property type="match status" value="1"/>
</dbReference>
<evidence type="ECO:0000256" key="1">
    <source>
        <dbReference type="SAM" id="Phobius"/>
    </source>
</evidence>
<feature type="transmembrane region" description="Helical" evidence="1">
    <location>
        <begin position="221"/>
        <end position="243"/>
    </location>
</feature>
<gene>
    <name evidence="3" type="ORF">TOLI1172_LOCUS2941</name>
</gene>
<dbReference type="GO" id="GO:0016020">
    <property type="term" value="C:membrane"/>
    <property type="evidence" value="ECO:0007669"/>
    <property type="project" value="GOC"/>
</dbReference>
<feature type="transmembrane region" description="Helical" evidence="1">
    <location>
        <begin position="53"/>
        <end position="71"/>
    </location>
</feature>
<sequence>MENGTVKILSTEREECSAEITSKRKHPHAQRRSEIMSKHPEIASLVGTNKLSFVYTILLVAFQMYSAVVITKYLSWPFSLILAYTLAAIIDHSLWVLIHDATHNLVFRSITLNRITLLIANIPHIFPSAMLFRYYHILHHIELNKIDKDPDVPADWEAKFVGNSAFRKGLWLAFFFFFQSLRVLFYAYRVPSGKELLWVGCNWLMCVLPSLFIYKSFGISPILYLTFASICSIGLHPLGARWIQEHYPTHPFQSTYSYYGIANRVAFNIGFHNEHHDFPSIPWSNLPLLKKLAPEYYDTLFAYSSYTQLLFDFILERRWSLLVRWESEMEHLKKDS</sequence>
<reference evidence="3" key="1">
    <citation type="submission" date="2021-01" db="EMBL/GenBank/DDBJ databases">
        <authorList>
            <person name="Corre E."/>
            <person name="Pelletier E."/>
            <person name="Niang G."/>
            <person name="Scheremetjew M."/>
            <person name="Finn R."/>
            <person name="Kale V."/>
            <person name="Holt S."/>
            <person name="Cochrane G."/>
            <person name="Meng A."/>
            <person name="Brown T."/>
            <person name="Cohen L."/>
        </authorList>
    </citation>
    <scope>NUCLEOTIDE SEQUENCE</scope>
    <source>
        <strain evidence="3">CCMP3278</strain>
    </source>
</reference>
<feature type="domain" description="Sphingolipid delta4-desaturase N-terminal" evidence="2">
    <location>
        <begin position="15"/>
        <end position="52"/>
    </location>
</feature>
<protein>
    <recommendedName>
        <fullName evidence="2">Sphingolipid delta4-desaturase N-terminal domain-containing protein</fullName>
    </recommendedName>
</protein>
<name>A0A7S1EQU4_9RHOD</name>
<keyword evidence="1" id="KW-0472">Membrane</keyword>
<keyword evidence="1" id="KW-0812">Transmembrane</keyword>
<feature type="transmembrane region" description="Helical" evidence="1">
    <location>
        <begin position="78"/>
        <end position="98"/>
    </location>
</feature>
<dbReference type="AlphaFoldDB" id="A0A7S1EQU4"/>
<dbReference type="Pfam" id="PF08557">
    <property type="entry name" value="Lipid_DES"/>
    <property type="match status" value="1"/>
</dbReference>